<sequence length="329" mass="34812">MVPKRILSRGIIAGLIGATILALWFLLIDTLRGQPFATPSFLAGVLAGVETTDRSLSLIVLYTLLHYAAFGAVGVAMAWLLTKLEACPPILLGLVLGFILFDLVFYSGVVLTGVDVVERLGWPEVLAGNLFAGVGTIGYLHTSLGLQSPQWVATLLGNRILREGVIVGVVGALVVAVWFFLFDLVQGRMLFTPGALGSAFFLRVADASEVQIGLLTVGGYTIVHFAGFIAIGLAAATVAVLAEQRPPLILLGLLVFVTFEAFFLGLLAVVAEWLLGALGWMSVGIGNLLAAAAMAFVLWREHPKLRAALGPQTFSTDETDVSSPAEPKV</sequence>
<protein>
    <submittedName>
        <fullName evidence="2">Uncharacterized protein</fullName>
    </submittedName>
</protein>
<name>A0AAE5CBT9_9BACT</name>
<gene>
    <name evidence="2" type="ORF">GWO12_14380</name>
</gene>
<dbReference type="Proteomes" id="UP000702544">
    <property type="component" value="Unassembled WGS sequence"/>
</dbReference>
<keyword evidence="1" id="KW-0812">Transmembrane</keyword>
<reference evidence="2 3" key="1">
    <citation type="submission" date="2020-01" db="EMBL/GenBank/DDBJ databases">
        <title>Genomes assembled from Gulf of Kutch pelagic sediment metagenomes.</title>
        <authorList>
            <person name="Chandrashekar M."/>
            <person name="Mahajan M.S."/>
            <person name="Dave K.J."/>
            <person name="Vatsa P."/>
            <person name="Nathani N.M."/>
        </authorList>
    </citation>
    <scope>NUCLEOTIDE SEQUENCE [LARGE SCALE GENOMIC DNA]</scope>
    <source>
        <strain evidence="2">KS3-K002</strain>
    </source>
</reference>
<keyword evidence="1" id="KW-0472">Membrane</keyword>
<feature type="transmembrane region" description="Helical" evidence="1">
    <location>
        <begin position="90"/>
        <end position="114"/>
    </location>
</feature>
<feature type="transmembrane region" description="Helical" evidence="1">
    <location>
        <begin position="57"/>
        <end position="81"/>
    </location>
</feature>
<proteinExistence type="predicted"/>
<accession>A0AAE5CBT9</accession>
<dbReference type="EMBL" id="JAACAK010000120">
    <property type="protein sequence ID" value="NIR76277.1"/>
    <property type="molecule type" value="Genomic_DNA"/>
</dbReference>
<evidence type="ECO:0000313" key="2">
    <source>
        <dbReference type="EMBL" id="NIR76277.1"/>
    </source>
</evidence>
<evidence type="ECO:0000313" key="3">
    <source>
        <dbReference type="Proteomes" id="UP000702544"/>
    </source>
</evidence>
<feature type="transmembrane region" description="Helical" evidence="1">
    <location>
        <begin position="222"/>
        <end position="241"/>
    </location>
</feature>
<keyword evidence="1" id="KW-1133">Transmembrane helix</keyword>
<comment type="caution">
    <text evidence="2">The sequence shown here is derived from an EMBL/GenBank/DDBJ whole genome shotgun (WGS) entry which is preliminary data.</text>
</comment>
<feature type="transmembrane region" description="Helical" evidence="1">
    <location>
        <begin position="160"/>
        <end position="181"/>
    </location>
</feature>
<evidence type="ECO:0000256" key="1">
    <source>
        <dbReference type="SAM" id="Phobius"/>
    </source>
</evidence>
<organism evidence="2 3">
    <name type="scientific">Candidatus Kutchimonas denitrificans</name>
    <dbReference type="NCBI Taxonomy" id="3056748"/>
    <lineage>
        <taxon>Bacteria</taxon>
        <taxon>Pseudomonadati</taxon>
        <taxon>Gemmatimonadota</taxon>
        <taxon>Gemmatimonadia</taxon>
        <taxon>Candidatus Palauibacterales</taxon>
        <taxon>Candidatus Palauibacteraceae</taxon>
        <taxon>Candidatus Kutchimonas</taxon>
    </lineage>
</organism>
<feature type="transmembrane region" description="Helical" evidence="1">
    <location>
        <begin position="277"/>
        <end position="299"/>
    </location>
</feature>
<dbReference type="AlphaFoldDB" id="A0AAE5CBT9"/>
<feature type="transmembrane region" description="Helical" evidence="1">
    <location>
        <begin position="248"/>
        <end position="271"/>
    </location>
</feature>
<feature type="transmembrane region" description="Helical" evidence="1">
    <location>
        <begin position="120"/>
        <end position="140"/>
    </location>
</feature>